<evidence type="ECO:0000313" key="1">
    <source>
        <dbReference type="EMBL" id="SOY31279.1"/>
    </source>
</evidence>
<sequence length="135" mass="15847">MQKISLEEEMQLIDGIPFDIDFSQDFSKVCLNGHTITNMAISEIVAYLASVADTENVPVPYDTNNHDSGLTQWKFNEMLEKCEKENRKTTRKWKKDKKKRKEHCKELWEEIENGSFFLNSKQKTELKKKWGTQNA</sequence>
<accession>A0A2K4ZLC1</accession>
<proteinExistence type="predicted"/>
<dbReference type="AlphaFoldDB" id="A0A2K4ZLC1"/>
<dbReference type="Proteomes" id="UP000236311">
    <property type="component" value="Unassembled WGS sequence"/>
</dbReference>
<protein>
    <submittedName>
        <fullName evidence="1">Uncharacterized protein</fullName>
    </submittedName>
</protein>
<gene>
    <name evidence="1" type="ORF">AMURIS_04015</name>
</gene>
<organism evidence="1 2">
    <name type="scientific">Acetatifactor muris</name>
    <dbReference type="NCBI Taxonomy" id="879566"/>
    <lineage>
        <taxon>Bacteria</taxon>
        <taxon>Bacillati</taxon>
        <taxon>Bacillota</taxon>
        <taxon>Clostridia</taxon>
        <taxon>Lachnospirales</taxon>
        <taxon>Lachnospiraceae</taxon>
        <taxon>Acetatifactor</taxon>
    </lineage>
</organism>
<keyword evidence="2" id="KW-1185">Reference proteome</keyword>
<name>A0A2K4ZLC1_9FIRM</name>
<dbReference type="EMBL" id="OFSM01000023">
    <property type="protein sequence ID" value="SOY31279.1"/>
    <property type="molecule type" value="Genomic_DNA"/>
</dbReference>
<reference evidence="1 2" key="1">
    <citation type="submission" date="2018-01" db="EMBL/GenBank/DDBJ databases">
        <authorList>
            <person name="Gaut B.S."/>
            <person name="Morton B.R."/>
            <person name="Clegg M.T."/>
            <person name="Duvall M.R."/>
        </authorList>
    </citation>
    <scope>NUCLEOTIDE SEQUENCE [LARGE SCALE GENOMIC DNA]</scope>
    <source>
        <strain evidence="1">GP69</strain>
    </source>
</reference>
<evidence type="ECO:0000313" key="2">
    <source>
        <dbReference type="Proteomes" id="UP000236311"/>
    </source>
</evidence>